<sequence>MSEAIAYYPGCSGLGTSKEYDTSTRAVCAALGLSLVDIPDWSCCGSTPAHTKDHTLSAALSARNLQLVSDMGLKAAATPCPSCLTNLRTANHRIEGDAFKAKVNKLLDDPYGGDVNAISVLQALVETVGLDTIASAVRTPLKGLKVACYYGCIMNRPPELMAFDDCENPMAMDNILTALGATVVPFPLKVECCGASYGIPRPDVVAKLSGKLLEAAAGLDADMIAVACPLCQMNLDLRQGQINRAMGTSYRTPVPYFTQLMGVALNIPDAEIGFGQLNVDPRPVLSKALSGAD</sequence>
<dbReference type="InterPro" id="IPR004017">
    <property type="entry name" value="Cys_rich_dom"/>
</dbReference>
<dbReference type="PANTHER" id="PTHR42947:SF1">
    <property type="entry name" value="COB--COM HETERODISULFIDE REDUCTASE SUBUNIT B 1"/>
    <property type="match status" value="1"/>
</dbReference>
<dbReference type="PANTHER" id="PTHR42947">
    <property type="entry name" value="COB--COM HETERODISULFIDE REDUCTASE SUBUNIT B 1"/>
    <property type="match status" value="1"/>
</dbReference>
<protein>
    <submittedName>
        <fullName evidence="3">Heterodisulfide reductase subunit B</fullName>
    </submittedName>
</protein>
<feature type="domain" description="Cysteine-rich" evidence="2">
    <location>
        <begin position="146"/>
        <end position="236"/>
    </location>
</feature>
<dbReference type="Pfam" id="PF02754">
    <property type="entry name" value="CCG"/>
    <property type="match status" value="2"/>
</dbReference>
<dbReference type="RefSeq" id="WP_160961208.1">
    <property type="nucleotide sequence ID" value="NZ_WVUD01000019.1"/>
</dbReference>
<keyword evidence="4" id="KW-1185">Reference proteome</keyword>
<evidence type="ECO:0000313" key="4">
    <source>
        <dbReference type="Proteomes" id="UP000482487"/>
    </source>
</evidence>
<evidence type="ECO:0000313" key="3">
    <source>
        <dbReference type="EMBL" id="MYL83736.1"/>
    </source>
</evidence>
<comment type="caution">
    <text evidence="3">The sequence shown here is derived from an EMBL/GenBank/DDBJ whole genome shotgun (WGS) entry which is preliminary data.</text>
</comment>
<dbReference type="GO" id="GO:0016491">
    <property type="term" value="F:oxidoreductase activity"/>
    <property type="evidence" value="ECO:0007669"/>
    <property type="project" value="UniProtKB-KW"/>
</dbReference>
<dbReference type="AlphaFoldDB" id="A0A7C9NK30"/>
<dbReference type="Gene3D" id="1.20.1050.140">
    <property type="match status" value="1"/>
</dbReference>
<keyword evidence="1" id="KW-0560">Oxidoreductase</keyword>
<dbReference type="OrthoDB" id="9777685at2"/>
<organism evidence="3 4">
    <name type="scientific">Solidesulfovibrio aerotolerans</name>
    <dbReference type="NCBI Taxonomy" id="295255"/>
    <lineage>
        <taxon>Bacteria</taxon>
        <taxon>Pseudomonadati</taxon>
        <taxon>Thermodesulfobacteriota</taxon>
        <taxon>Desulfovibrionia</taxon>
        <taxon>Desulfovibrionales</taxon>
        <taxon>Desulfovibrionaceae</taxon>
        <taxon>Solidesulfovibrio</taxon>
    </lineage>
</organism>
<evidence type="ECO:0000256" key="1">
    <source>
        <dbReference type="ARBA" id="ARBA00023002"/>
    </source>
</evidence>
<feature type="domain" description="Cysteine-rich" evidence="2">
    <location>
        <begin position="5"/>
        <end position="88"/>
    </location>
</feature>
<dbReference type="Proteomes" id="UP000482487">
    <property type="component" value="Unassembled WGS sequence"/>
</dbReference>
<reference evidence="3 4" key="1">
    <citation type="submission" date="2020-01" db="EMBL/GenBank/DDBJ databases">
        <title>Genome sequence of Desulfovibrio aerotolerans DSM 16695(T).</title>
        <authorList>
            <person name="Karnachuk O."/>
            <person name="Avakyan M."/>
            <person name="Mardanov A."/>
            <person name="Kadnikov V."/>
            <person name="Ravin N."/>
        </authorList>
    </citation>
    <scope>NUCLEOTIDE SEQUENCE [LARGE SCALE GENOMIC DNA]</scope>
    <source>
        <strain evidence="3 4">DSM 16695</strain>
    </source>
</reference>
<name>A0A7C9NK30_9BACT</name>
<dbReference type="InterPro" id="IPR051278">
    <property type="entry name" value="HdrB/HdrD_reductase"/>
</dbReference>
<accession>A0A7C9NK30</accession>
<gene>
    <name evidence="3" type="ORF">GTA51_11420</name>
</gene>
<dbReference type="EMBL" id="WVUD01000019">
    <property type="protein sequence ID" value="MYL83736.1"/>
    <property type="molecule type" value="Genomic_DNA"/>
</dbReference>
<evidence type="ECO:0000259" key="2">
    <source>
        <dbReference type="Pfam" id="PF02754"/>
    </source>
</evidence>
<proteinExistence type="predicted"/>